<keyword evidence="14" id="KW-1185">Reference proteome</keyword>
<dbReference type="GO" id="GO:0006108">
    <property type="term" value="P:malate metabolic process"/>
    <property type="evidence" value="ECO:0007669"/>
    <property type="project" value="InterPro"/>
</dbReference>
<evidence type="ECO:0000313" key="13">
    <source>
        <dbReference type="EMBL" id="SFM51223.1"/>
    </source>
</evidence>
<dbReference type="InterPro" id="IPR042113">
    <property type="entry name" value="P_AcTrfase_dom1"/>
</dbReference>
<dbReference type="Pfam" id="PF01515">
    <property type="entry name" value="PTA_PTB"/>
    <property type="match status" value="1"/>
</dbReference>
<keyword evidence="6" id="KW-0560">Oxidoreductase</keyword>
<evidence type="ECO:0000256" key="9">
    <source>
        <dbReference type="PIRSR" id="PIRSR036684-2"/>
    </source>
</evidence>
<dbReference type="GO" id="GO:0046872">
    <property type="term" value="F:metal ion binding"/>
    <property type="evidence" value="ECO:0007669"/>
    <property type="project" value="UniProtKB-KW"/>
</dbReference>
<feature type="active site" description="Proton acceptor" evidence="8">
    <location>
        <position position="100"/>
    </location>
</feature>
<evidence type="ECO:0000256" key="2">
    <source>
        <dbReference type="ARBA" id="ARBA00001946"/>
    </source>
</evidence>
<sequence length="759" mass="82537">MTMDDKARESAREAALKYHEFPKPGKLEIRATKPMTTGRDLSRAYSPGVAEACLEIEKNPADATRYTAKGNLVAVISNGTAVLGLGNIGAQASKPVMEGKAVLFKKFAGIDCFDIEVNEPDPEKLADLVCRLEPTFGAVNLEDIKAPDCFLVERICKERMNIPVFHDDQHGTAIVAAAAAYNALIVADKKVDEIKVVALGAGAAGIACLKMLMTMGVRHENILMLDSKGVVHKQRNDLTPEKAEFAQDTPKRTTMEAMEGADLFLGVSGPGLLTKEMVEQMADDPIIFALANPTPEIMPEEAREAAPGALIATGRSDYPNQVNNVLCFPFIFRGALDVGATEINDAMKLACVEAIASLARETTSAEVGVAYRGEELSFGPNYLIPKPFDPRLLPTIAVAVAKAAMESGVATKEIDLFEYEDRLEAQVFRSSMIMRPVFEAASRTRRKIVFAEGEDERVLRTAQAMIEETVDTPILIGRPEVVEHRLKRTGLKIKPGVDFELINPEQDDRFRDYWTHYHRKMRRDGVTPDSAKAILRTNATAIAAIAVDRGDADSMICGTFGEYRWHLNYVTQVLANDDLHPVASLSLILLDKGALFLADTHIHIEPTSEQVAETVIAAARHVRRFGVDPKIALCSGSQFGNLDSHSGRVMRGALKALDSHELDFEYEGEMHTDAALDPDLRDRLFPDGRLTGKANVLVYSNTDAAGATRNVLKSVADGLEVGPILMGMGNRAHIVTPSITVRGLLNTAALAGTDVSSYG</sequence>
<dbReference type="InterPro" id="IPR042112">
    <property type="entry name" value="P_AcTrfase_dom2"/>
</dbReference>
<feature type="domain" description="Malic enzyme NAD-binding" evidence="11">
    <location>
        <begin position="169"/>
        <end position="405"/>
    </location>
</feature>
<feature type="binding site" evidence="10">
    <location>
        <begin position="82"/>
        <end position="89"/>
    </location>
    <ligand>
        <name>NADP(+)</name>
        <dbReference type="ChEBI" id="CHEBI:58349"/>
    </ligand>
</feature>
<evidence type="ECO:0000256" key="10">
    <source>
        <dbReference type="PIRSR" id="PIRSR036684-3"/>
    </source>
</evidence>
<dbReference type="AlphaFoldDB" id="A0A1I4RH09"/>
<dbReference type="Gene3D" id="3.40.50.10950">
    <property type="match status" value="1"/>
</dbReference>
<reference evidence="13 14" key="1">
    <citation type="submission" date="2016-10" db="EMBL/GenBank/DDBJ databases">
        <authorList>
            <person name="de Groot N.N."/>
        </authorList>
    </citation>
    <scope>NUCLEOTIDE SEQUENCE [LARGE SCALE GENOMIC DNA]</scope>
    <source>
        <strain evidence="13 14">DSM 15283</strain>
    </source>
</reference>
<dbReference type="Proteomes" id="UP000199144">
    <property type="component" value="Unassembled WGS sequence"/>
</dbReference>
<comment type="similarity">
    <text evidence="3">In the N-terminal section; belongs to the malic enzymes family.</text>
</comment>
<dbReference type="GO" id="GO:0051287">
    <property type="term" value="F:NAD binding"/>
    <property type="evidence" value="ECO:0007669"/>
    <property type="project" value="InterPro"/>
</dbReference>
<feature type="domain" description="Malic enzyme N-terminal" evidence="12">
    <location>
        <begin position="24"/>
        <end position="157"/>
    </location>
</feature>
<dbReference type="EMBL" id="FOTQ01000008">
    <property type="protein sequence ID" value="SFM51223.1"/>
    <property type="molecule type" value="Genomic_DNA"/>
</dbReference>
<feature type="binding site" evidence="10">
    <location>
        <position position="168"/>
    </location>
    <ligand>
        <name>a divalent metal cation</name>
        <dbReference type="ChEBI" id="CHEBI:60240"/>
    </ligand>
</feature>
<feature type="binding site" evidence="10">
    <location>
        <position position="292"/>
    </location>
    <ligand>
        <name>a divalent metal cation</name>
        <dbReference type="ChEBI" id="CHEBI:60240"/>
    </ligand>
</feature>
<dbReference type="Pfam" id="PF00390">
    <property type="entry name" value="malic"/>
    <property type="match status" value="1"/>
</dbReference>
<dbReference type="InterPro" id="IPR037062">
    <property type="entry name" value="Malic_N_dom_sf"/>
</dbReference>
<dbReference type="GO" id="GO:0016616">
    <property type="term" value="F:oxidoreductase activity, acting on the CH-OH group of donors, NAD or NADP as acceptor"/>
    <property type="evidence" value="ECO:0007669"/>
    <property type="project" value="InterPro"/>
</dbReference>
<dbReference type="CDD" id="cd05311">
    <property type="entry name" value="NAD_bind_2_malic_enz"/>
    <property type="match status" value="1"/>
</dbReference>
<evidence type="ECO:0000313" key="14">
    <source>
        <dbReference type="Proteomes" id="UP000199144"/>
    </source>
</evidence>
<organism evidence="13 14">
    <name type="scientific">Shimia aestuarii</name>
    <dbReference type="NCBI Taxonomy" id="254406"/>
    <lineage>
        <taxon>Bacteria</taxon>
        <taxon>Pseudomonadati</taxon>
        <taxon>Pseudomonadota</taxon>
        <taxon>Alphaproteobacteria</taxon>
        <taxon>Rhodobacterales</taxon>
        <taxon>Roseobacteraceae</taxon>
    </lineage>
</organism>
<name>A0A1I4RH09_9RHOB</name>
<dbReference type="GO" id="GO:0016746">
    <property type="term" value="F:acyltransferase activity"/>
    <property type="evidence" value="ECO:0007669"/>
    <property type="project" value="InterPro"/>
</dbReference>
<dbReference type="GO" id="GO:0004470">
    <property type="term" value="F:malic enzyme activity"/>
    <property type="evidence" value="ECO:0007669"/>
    <property type="project" value="InterPro"/>
</dbReference>
<proteinExistence type="inferred from homology"/>
<evidence type="ECO:0000256" key="8">
    <source>
        <dbReference type="PIRSR" id="PIRSR036684-1"/>
    </source>
</evidence>
<dbReference type="Pfam" id="PF03949">
    <property type="entry name" value="Malic_M"/>
    <property type="match status" value="1"/>
</dbReference>
<dbReference type="SUPFAM" id="SSF53659">
    <property type="entry name" value="Isocitrate/Isopropylmalate dehydrogenase-like"/>
    <property type="match status" value="1"/>
</dbReference>
<dbReference type="InterPro" id="IPR036291">
    <property type="entry name" value="NAD(P)-bd_dom_sf"/>
</dbReference>
<evidence type="ECO:0000256" key="7">
    <source>
        <dbReference type="ARBA" id="ARBA00023268"/>
    </source>
</evidence>
<dbReference type="PROSITE" id="PS00331">
    <property type="entry name" value="MALIC_ENZYMES"/>
    <property type="match status" value="1"/>
</dbReference>
<dbReference type="PIRSF" id="PIRSF036684">
    <property type="entry name" value="ME_PTA"/>
    <property type="match status" value="1"/>
</dbReference>
<dbReference type="InterPro" id="IPR012188">
    <property type="entry name" value="ME_PTA"/>
</dbReference>
<dbReference type="InterPro" id="IPR046346">
    <property type="entry name" value="Aminoacid_DH-like_N_sf"/>
</dbReference>
<dbReference type="FunFam" id="3.40.50.10380:FF:000003">
    <property type="entry name" value="NADP-dependent malic enzyme"/>
    <property type="match status" value="1"/>
</dbReference>
<keyword evidence="10" id="KW-0521">NADP</keyword>
<gene>
    <name evidence="13" type="ORF">SAMN04488042_10866</name>
</gene>
<dbReference type="InterPro" id="IPR051674">
    <property type="entry name" value="Malate_Decarboxylase"/>
</dbReference>
<dbReference type="PANTHER" id="PTHR43237:SF4">
    <property type="entry name" value="NADP-DEPENDENT MALIC ENZYME"/>
    <property type="match status" value="1"/>
</dbReference>
<dbReference type="Gene3D" id="3.40.50.10750">
    <property type="entry name" value="Isocitrate/Isopropylmalate dehydrogenase-like"/>
    <property type="match status" value="1"/>
</dbReference>
<dbReference type="Gene3D" id="3.40.50.10380">
    <property type="entry name" value="Malic enzyme, N-terminal domain"/>
    <property type="match status" value="1"/>
</dbReference>
<evidence type="ECO:0000256" key="5">
    <source>
        <dbReference type="ARBA" id="ARBA00022723"/>
    </source>
</evidence>
<dbReference type="InterPro" id="IPR002505">
    <property type="entry name" value="PTA_PTB"/>
</dbReference>
<evidence type="ECO:0000256" key="6">
    <source>
        <dbReference type="ARBA" id="ARBA00023002"/>
    </source>
</evidence>
<dbReference type="SUPFAM" id="SSF53223">
    <property type="entry name" value="Aminoacid dehydrogenase-like, N-terminal domain"/>
    <property type="match status" value="1"/>
</dbReference>
<keyword evidence="7" id="KW-0511">Multifunctional enzyme</keyword>
<dbReference type="SMART" id="SM01274">
    <property type="entry name" value="malic"/>
    <property type="match status" value="1"/>
</dbReference>
<evidence type="ECO:0000256" key="1">
    <source>
        <dbReference type="ARBA" id="ARBA00001936"/>
    </source>
</evidence>
<evidence type="ECO:0000259" key="11">
    <source>
        <dbReference type="SMART" id="SM00919"/>
    </source>
</evidence>
<dbReference type="Gene3D" id="3.40.50.720">
    <property type="entry name" value="NAD(P)-binding Rossmann-like Domain"/>
    <property type="match status" value="1"/>
</dbReference>
<feature type="binding site" evidence="9">
    <location>
        <position position="143"/>
    </location>
    <ligand>
        <name>a divalent metal cation</name>
        <dbReference type="ChEBI" id="CHEBI:60240"/>
    </ligand>
</feature>
<protein>
    <submittedName>
        <fullName evidence="13">Malate dehydrogenase (Oxaloacetate-decarboxylating)(NADP+)</fullName>
    </submittedName>
</protein>
<comment type="cofactor">
    <cofactor evidence="2">
        <name>Mg(2+)</name>
        <dbReference type="ChEBI" id="CHEBI:18420"/>
    </cofactor>
</comment>
<dbReference type="STRING" id="254406.SAMN04488042_10866"/>
<dbReference type="SUPFAM" id="SSF51735">
    <property type="entry name" value="NAD(P)-binding Rossmann-fold domains"/>
    <property type="match status" value="1"/>
</dbReference>
<dbReference type="InterPro" id="IPR015884">
    <property type="entry name" value="Malic_enzyme_CS"/>
</dbReference>
<feature type="binding site" evidence="9">
    <location>
        <position position="142"/>
    </location>
    <ligand>
        <name>a divalent metal cation</name>
        <dbReference type="ChEBI" id="CHEBI:60240"/>
    </ligand>
</feature>
<evidence type="ECO:0000259" key="12">
    <source>
        <dbReference type="SMART" id="SM01274"/>
    </source>
</evidence>
<evidence type="ECO:0000256" key="4">
    <source>
        <dbReference type="ARBA" id="ARBA00008756"/>
    </source>
</evidence>
<evidence type="ECO:0000256" key="3">
    <source>
        <dbReference type="ARBA" id="ARBA00007686"/>
    </source>
</evidence>
<dbReference type="InterPro" id="IPR012302">
    <property type="entry name" value="Malic_NAD-bd"/>
</dbReference>
<dbReference type="SMART" id="SM00919">
    <property type="entry name" value="Malic_M"/>
    <property type="match status" value="1"/>
</dbReference>
<dbReference type="FunFam" id="3.40.50.720:FF:000095">
    <property type="entry name" value="NADP-dependent malic enzyme"/>
    <property type="match status" value="1"/>
</dbReference>
<comment type="similarity">
    <text evidence="4">In the C-terminal section; belongs to the phosphate acetyltransferase and butyryltransferase family.</text>
</comment>
<accession>A0A1I4RH09</accession>
<dbReference type="InterPro" id="IPR045213">
    <property type="entry name" value="Malic_NAD-bd_bact_type"/>
</dbReference>
<comment type="cofactor">
    <cofactor evidence="1">
        <name>Mn(2+)</name>
        <dbReference type="ChEBI" id="CHEBI:29035"/>
    </cofactor>
</comment>
<keyword evidence="5 9" id="KW-0479">Metal-binding</keyword>
<dbReference type="InterPro" id="IPR012301">
    <property type="entry name" value="Malic_N_dom"/>
</dbReference>
<dbReference type="PANTHER" id="PTHR43237">
    <property type="entry name" value="NADP-DEPENDENT MALIC ENZYME"/>
    <property type="match status" value="1"/>
</dbReference>